<sequence length="145" mass="16552">MSIILMPEKVDFRVSTTDLKATYTESGGATLRIDVQTRVDLPLDQYREVELTFGTVAEMRCITINFFDLHAEQVAGIPYSEDILSFWETNGYPPDPGFYQVVDSPNLDQKGKLFDPRNRLDLKHYLVVGYDSYVEVIASSYQVKI</sequence>
<protein>
    <submittedName>
        <fullName evidence="1">Uncharacterized protein</fullName>
    </submittedName>
</protein>
<organism evidence="1 2">
    <name type="scientific">Paenibacillus silvae</name>
    <dbReference type="NCBI Taxonomy" id="1325358"/>
    <lineage>
        <taxon>Bacteria</taxon>
        <taxon>Bacillati</taxon>
        <taxon>Bacillota</taxon>
        <taxon>Bacilli</taxon>
        <taxon>Bacillales</taxon>
        <taxon>Paenibacillaceae</taxon>
        <taxon>Paenibacillus</taxon>
    </lineage>
</organism>
<proteinExistence type="predicted"/>
<dbReference type="Proteomes" id="UP000249204">
    <property type="component" value="Unassembled WGS sequence"/>
</dbReference>
<evidence type="ECO:0000313" key="2">
    <source>
        <dbReference type="Proteomes" id="UP000249204"/>
    </source>
</evidence>
<comment type="caution">
    <text evidence="1">The sequence shown here is derived from an EMBL/GenBank/DDBJ whole genome shotgun (WGS) entry which is preliminary data.</text>
</comment>
<gene>
    <name evidence="1" type="ORF">DN757_11295</name>
</gene>
<dbReference type="RefSeq" id="WP_111270337.1">
    <property type="nucleotide sequence ID" value="NZ_QKWW01000029.1"/>
</dbReference>
<evidence type="ECO:0000313" key="1">
    <source>
        <dbReference type="EMBL" id="PZT55554.1"/>
    </source>
</evidence>
<reference evidence="1 2" key="1">
    <citation type="submission" date="2018-06" db="EMBL/GenBank/DDBJ databases">
        <title>Isolation of heavy metals resistant Paenibacillus silvae NC2 from Gold-Copper mine in ZiJin, China.</title>
        <authorList>
            <person name="Xu J."/>
            <person name="Mazhar H.S."/>
            <person name="Rensing C."/>
        </authorList>
    </citation>
    <scope>NUCLEOTIDE SEQUENCE [LARGE SCALE GENOMIC DNA]</scope>
    <source>
        <strain evidence="1 2">NC2</strain>
    </source>
</reference>
<dbReference type="AlphaFoldDB" id="A0A2W6NHX9"/>
<accession>A0A2W6NHX9</accession>
<dbReference type="EMBL" id="QKWW01000029">
    <property type="protein sequence ID" value="PZT55554.1"/>
    <property type="molecule type" value="Genomic_DNA"/>
</dbReference>
<name>A0A2W6NHX9_9BACL</name>